<dbReference type="EMBL" id="OZ034813">
    <property type="protein sequence ID" value="CAL1354301.1"/>
    <property type="molecule type" value="Genomic_DNA"/>
</dbReference>
<protein>
    <submittedName>
        <fullName evidence="1">Uncharacterized protein</fullName>
    </submittedName>
</protein>
<sequence>MFTSRDFLPELKKRKWKRSSDANGESHKFYHHLHFCCNEQGFSRRSPNNPKRPERLYESQMEAIPIPERRRNELRLGCEAHVKFSWDYDLNVFYICEFDGHHNRDLHAKDHRHLLITNRKISASQANVIQDYADAGVKLKSSYEVMVRNWWRAHKSWFHKR</sequence>
<evidence type="ECO:0000313" key="1">
    <source>
        <dbReference type="EMBL" id="CAL1354301.1"/>
    </source>
</evidence>
<accession>A0AAV2CEM7</accession>
<proteinExistence type="predicted"/>
<gene>
    <name evidence="1" type="ORF">LTRI10_LOCUS2127</name>
</gene>
<reference evidence="1 2" key="1">
    <citation type="submission" date="2024-04" db="EMBL/GenBank/DDBJ databases">
        <authorList>
            <person name="Fracassetti M."/>
        </authorList>
    </citation>
    <scope>NUCLEOTIDE SEQUENCE [LARGE SCALE GENOMIC DNA]</scope>
</reference>
<dbReference type="Proteomes" id="UP001497516">
    <property type="component" value="Chromosome 1"/>
</dbReference>
<organism evidence="1 2">
    <name type="scientific">Linum trigynum</name>
    <dbReference type="NCBI Taxonomy" id="586398"/>
    <lineage>
        <taxon>Eukaryota</taxon>
        <taxon>Viridiplantae</taxon>
        <taxon>Streptophyta</taxon>
        <taxon>Embryophyta</taxon>
        <taxon>Tracheophyta</taxon>
        <taxon>Spermatophyta</taxon>
        <taxon>Magnoliopsida</taxon>
        <taxon>eudicotyledons</taxon>
        <taxon>Gunneridae</taxon>
        <taxon>Pentapetalae</taxon>
        <taxon>rosids</taxon>
        <taxon>fabids</taxon>
        <taxon>Malpighiales</taxon>
        <taxon>Linaceae</taxon>
        <taxon>Linum</taxon>
    </lineage>
</organism>
<dbReference type="PANTHER" id="PTHR47718:SF2">
    <property type="entry name" value="PROTEIN FAR1-RELATED SEQUENCE 5-LIKE"/>
    <property type="match status" value="1"/>
</dbReference>
<evidence type="ECO:0000313" key="2">
    <source>
        <dbReference type="Proteomes" id="UP001497516"/>
    </source>
</evidence>
<dbReference type="AlphaFoldDB" id="A0AAV2CEM7"/>
<name>A0AAV2CEM7_9ROSI</name>
<keyword evidence="2" id="KW-1185">Reference proteome</keyword>
<dbReference type="PANTHER" id="PTHR47718">
    <property type="entry name" value="OS01G0519700 PROTEIN"/>
    <property type="match status" value="1"/>
</dbReference>